<evidence type="ECO:0000313" key="1">
    <source>
        <dbReference type="EMBL" id="ETN36748.1"/>
    </source>
</evidence>
<dbReference type="AlphaFoldDB" id="W2RM18"/>
<reference evidence="1 2" key="1">
    <citation type="submission" date="2013-03" db="EMBL/GenBank/DDBJ databases">
        <title>The Genome Sequence of Phialophora europaea CBS 101466.</title>
        <authorList>
            <consortium name="The Broad Institute Genomics Platform"/>
            <person name="Cuomo C."/>
            <person name="de Hoog S."/>
            <person name="Gorbushina A."/>
            <person name="Walker B."/>
            <person name="Young S.K."/>
            <person name="Zeng Q."/>
            <person name="Gargeya S."/>
            <person name="Fitzgerald M."/>
            <person name="Haas B."/>
            <person name="Abouelleil A."/>
            <person name="Allen A.W."/>
            <person name="Alvarado L."/>
            <person name="Arachchi H.M."/>
            <person name="Berlin A.M."/>
            <person name="Chapman S.B."/>
            <person name="Gainer-Dewar J."/>
            <person name="Goldberg J."/>
            <person name="Griggs A."/>
            <person name="Gujja S."/>
            <person name="Hansen M."/>
            <person name="Howarth C."/>
            <person name="Imamovic A."/>
            <person name="Ireland A."/>
            <person name="Larimer J."/>
            <person name="McCowan C."/>
            <person name="Murphy C."/>
            <person name="Pearson M."/>
            <person name="Poon T.W."/>
            <person name="Priest M."/>
            <person name="Roberts A."/>
            <person name="Saif S."/>
            <person name="Shea T."/>
            <person name="Sisk P."/>
            <person name="Sykes S."/>
            <person name="Wortman J."/>
            <person name="Nusbaum C."/>
            <person name="Birren B."/>
        </authorList>
    </citation>
    <scope>NUCLEOTIDE SEQUENCE [LARGE SCALE GENOMIC DNA]</scope>
    <source>
        <strain evidence="1 2">CBS 101466</strain>
    </source>
</reference>
<evidence type="ECO:0000313" key="2">
    <source>
        <dbReference type="Proteomes" id="UP000030752"/>
    </source>
</evidence>
<dbReference type="RefSeq" id="XP_008721566.1">
    <property type="nucleotide sequence ID" value="XM_008723344.1"/>
</dbReference>
<gene>
    <name evidence="1" type="ORF">HMPREF1541_09026</name>
</gene>
<proteinExistence type="predicted"/>
<dbReference type="Proteomes" id="UP000030752">
    <property type="component" value="Unassembled WGS sequence"/>
</dbReference>
<dbReference type="EMBL" id="KB822725">
    <property type="protein sequence ID" value="ETN36748.1"/>
    <property type="molecule type" value="Genomic_DNA"/>
</dbReference>
<protein>
    <submittedName>
        <fullName evidence="1">Uncharacterized protein</fullName>
    </submittedName>
</protein>
<name>W2RM18_CYPE1</name>
<dbReference type="InParanoid" id="W2RM18"/>
<dbReference type="VEuPathDB" id="FungiDB:HMPREF1541_09026"/>
<accession>W2RM18</accession>
<dbReference type="HOGENOM" id="CLU_1938080_0_0_1"/>
<keyword evidence="2" id="KW-1185">Reference proteome</keyword>
<dbReference type="GeneID" id="19976365"/>
<sequence length="130" mass="14837">MKDRVSAFAYYVDFLIEKLIVPQENGKTEVDADPTPGGFDVRTCEYGLARWAPWEFSLAETLQFFNDELRDFVSNITDGIFQDRNQFYAWVLSLHTEHGVTADQLDGMRDKATQYGAGVYDATEHRASAR</sequence>
<organism evidence="1 2">
    <name type="scientific">Cyphellophora europaea (strain CBS 101466)</name>
    <name type="common">Phialophora europaea</name>
    <dbReference type="NCBI Taxonomy" id="1220924"/>
    <lineage>
        <taxon>Eukaryota</taxon>
        <taxon>Fungi</taxon>
        <taxon>Dikarya</taxon>
        <taxon>Ascomycota</taxon>
        <taxon>Pezizomycotina</taxon>
        <taxon>Eurotiomycetes</taxon>
        <taxon>Chaetothyriomycetidae</taxon>
        <taxon>Chaetothyriales</taxon>
        <taxon>Cyphellophoraceae</taxon>
        <taxon>Cyphellophora</taxon>
    </lineage>
</organism>